<sequence>MHRNENRVDIVLDHRPIGLVETNRSKPWKTGGAYTISITLALTEALAIVPNDPEIKRNCISETCLSGSSPTLEPPNSVPFSEKSTLYSCLLPPTTSKSRLALTVLRTNLESAKVPV</sequence>
<reference evidence="1" key="1">
    <citation type="journal article" date="2020" name="G3 (Bethesda)">
        <title>High-Quality Assemblies for Three Invasive Social Wasps from the &lt;i&gt;Vespula&lt;/i&gt; Genus.</title>
        <authorList>
            <person name="Harrop T.W.R."/>
            <person name="Guhlin J."/>
            <person name="McLaughlin G.M."/>
            <person name="Permina E."/>
            <person name="Stockwell P."/>
            <person name="Gilligan J."/>
            <person name="Le Lec M.F."/>
            <person name="Gruber M.A.M."/>
            <person name="Quinn O."/>
            <person name="Lovegrove M."/>
            <person name="Duncan E.J."/>
            <person name="Remnant E.J."/>
            <person name="Van Eeckhoven J."/>
            <person name="Graham B."/>
            <person name="Knapp R.A."/>
            <person name="Langford K.W."/>
            <person name="Kronenberg Z."/>
            <person name="Press M.O."/>
            <person name="Eacker S.M."/>
            <person name="Wilson-Rankin E.E."/>
            <person name="Purcell J."/>
            <person name="Lester P.J."/>
            <person name="Dearden P.K."/>
        </authorList>
    </citation>
    <scope>NUCLEOTIDE SEQUENCE</scope>
    <source>
        <strain evidence="1">Marl-1</strain>
    </source>
</reference>
<protein>
    <submittedName>
        <fullName evidence="1">Uncharacterized protein</fullName>
    </submittedName>
</protein>
<accession>A0A834NDX9</accession>
<keyword evidence="2" id="KW-1185">Reference proteome</keyword>
<gene>
    <name evidence="1" type="ORF">HZH66_003460</name>
</gene>
<dbReference type="Proteomes" id="UP000614350">
    <property type="component" value="Unassembled WGS sequence"/>
</dbReference>
<name>A0A834NDX9_VESVU</name>
<comment type="caution">
    <text evidence="1">The sequence shown here is derived from an EMBL/GenBank/DDBJ whole genome shotgun (WGS) entry which is preliminary data.</text>
</comment>
<proteinExistence type="predicted"/>
<organism evidence="1 2">
    <name type="scientific">Vespula vulgaris</name>
    <name type="common">Yellow jacket</name>
    <name type="synonym">Wasp</name>
    <dbReference type="NCBI Taxonomy" id="7454"/>
    <lineage>
        <taxon>Eukaryota</taxon>
        <taxon>Metazoa</taxon>
        <taxon>Ecdysozoa</taxon>
        <taxon>Arthropoda</taxon>
        <taxon>Hexapoda</taxon>
        <taxon>Insecta</taxon>
        <taxon>Pterygota</taxon>
        <taxon>Neoptera</taxon>
        <taxon>Endopterygota</taxon>
        <taxon>Hymenoptera</taxon>
        <taxon>Apocrita</taxon>
        <taxon>Aculeata</taxon>
        <taxon>Vespoidea</taxon>
        <taxon>Vespidae</taxon>
        <taxon>Vespinae</taxon>
        <taxon>Vespula</taxon>
    </lineage>
</organism>
<dbReference type="AlphaFoldDB" id="A0A834NDX9"/>
<evidence type="ECO:0000313" key="2">
    <source>
        <dbReference type="Proteomes" id="UP000614350"/>
    </source>
</evidence>
<evidence type="ECO:0000313" key="1">
    <source>
        <dbReference type="EMBL" id="KAF7404554.1"/>
    </source>
</evidence>
<dbReference type="EMBL" id="JACSEA010000003">
    <property type="protein sequence ID" value="KAF7404554.1"/>
    <property type="molecule type" value="Genomic_DNA"/>
</dbReference>